<dbReference type="Proteomes" id="UP000821837">
    <property type="component" value="Chromosome 8"/>
</dbReference>
<keyword evidence="3" id="KW-1185">Reference proteome</keyword>
<feature type="region of interest" description="Disordered" evidence="1">
    <location>
        <begin position="27"/>
        <end position="151"/>
    </location>
</feature>
<feature type="compositionally biased region" description="Pro residues" evidence="1">
    <location>
        <begin position="115"/>
        <end position="126"/>
    </location>
</feature>
<name>A0A9D4PFD9_RHISA</name>
<organism evidence="2 3">
    <name type="scientific">Rhipicephalus sanguineus</name>
    <name type="common">Brown dog tick</name>
    <name type="synonym">Ixodes sanguineus</name>
    <dbReference type="NCBI Taxonomy" id="34632"/>
    <lineage>
        <taxon>Eukaryota</taxon>
        <taxon>Metazoa</taxon>
        <taxon>Ecdysozoa</taxon>
        <taxon>Arthropoda</taxon>
        <taxon>Chelicerata</taxon>
        <taxon>Arachnida</taxon>
        <taxon>Acari</taxon>
        <taxon>Parasitiformes</taxon>
        <taxon>Ixodida</taxon>
        <taxon>Ixodoidea</taxon>
        <taxon>Ixodidae</taxon>
        <taxon>Rhipicephalinae</taxon>
        <taxon>Rhipicephalus</taxon>
        <taxon>Rhipicephalus</taxon>
    </lineage>
</organism>
<dbReference type="AlphaFoldDB" id="A0A9D4PFD9"/>
<evidence type="ECO:0000256" key="1">
    <source>
        <dbReference type="SAM" id="MobiDB-lite"/>
    </source>
</evidence>
<sequence length="171" mass="18167">MSQMCGLCSCKSCDDCQKALRSRLPSCLGGEPQCEEEQEQPQQSPPAESPVYDEAHPLLPLHPGAVTQEPSSTRGPADDKGSSADDEASSSYSSSTISKASAVSKDTTFSQVVQPAPPVSDSPQPGPSGTQPFTHVVHDVPSDYTTSEDSETVRAFTLFVDMSLWTDRKGS</sequence>
<evidence type="ECO:0000313" key="3">
    <source>
        <dbReference type="Proteomes" id="UP000821837"/>
    </source>
</evidence>
<reference evidence="2" key="1">
    <citation type="journal article" date="2020" name="Cell">
        <title>Large-Scale Comparative Analyses of Tick Genomes Elucidate Their Genetic Diversity and Vector Capacities.</title>
        <authorList>
            <consortium name="Tick Genome and Microbiome Consortium (TIGMIC)"/>
            <person name="Jia N."/>
            <person name="Wang J."/>
            <person name="Shi W."/>
            <person name="Du L."/>
            <person name="Sun Y."/>
            <person name="Zhan W."/>
            <person name="Jiang J.F."/>
            <person name="Wang Q."/>
            <person name="Zhang B."/>
            <person name="Ji P."/>
            <person name="Bell-Sakyi L."/>
            <person name="Cui X.M."/>
            <person name="Yuan T.T."/>
            <person name="Jiang B.G."/>
            <person name="Yang W.F."/>
            <person name="Lam T.T."/>
            <person name="Chang Q.C."/>
            <person name="Ding S.J."/>
            <person name="Wang X.J."/>
            <person name="Zhu J.G."/>
            <person name="Ruan X.D."/>
            <person name="Zhao L."/>
            <person name="Wei J.T."/>
            <person name="Ye R.Z."/>
            <person name="Que T.C."/>
            <person name="Du C.H."/>
            <person name="Zhou Y.H."/>
            <person name="Cheng J.X."/>
            <person name="Dai P.F."/>
            <person name="Guo W.B."/>
            <person name="Han X.H."/>
            <person name="Huang E.J."/>
            <person name="Li L.F."/>
            <person name="Wei W."/>
            <person name="Gao Y.C."/>
            <person name="Liu J.Z."/>
            <person name="Shao H.Z."/>
            <person name="Wang X."/>
            <person name="Wang C.C."/>
            <person name="Yang T.C."/>
            <person name="Huo Q.B."/>
            <person name="Li W."/>
            <person name="Chen H.Y."/>
            <person name="Chen S.E."/>
            <person name="Zhou L.G."/>
            <person name="Ni X.B."/>
            <person name="Tian J.H."/>
            <person name="Sheng Y."/>
            <person name="Liu T."/>
            <person name="Pan Y.S."/>
            <person name="Xia L.Y."/>
            <person name="Li J."/>
            <person name="Zhao F."/>
            <person name="Cao W.C."/>
        </authorList>
    </citation>
    <scope>NUCLEOTIDE SEQUENCE</scope>
    <source>
        <strain evidence="2">Rsan-2018</strain>
    </source>
</reference>
<accession>A0A9D4PFD9</accession>
<dbReference type="VEuPathDB" id="VectorBase:RSAN_033155"/>
<dbReference type="EMBL" id="JABSTV010001254">
    <property type="protein sequence ID" value="KAH7939423.1"/>
    <property type="molecule type" value="Genomic_DNA"/>
</dbReference>
<evidence type="ECO:0000313" key="2">
    <source>
        <dbReference type="EMBL" id="KAH7939423.1"/>
    </source>
</evidence>
<comment type="caution">
    <text evidence="2">The sequence shown here is derived from an EMBL/GenBank/DDBJ whole genome shotgun (WGS) entry which is preliminary data.</text>
</comment>
<proteinExistence type="predicted"/>
<gene>
    <name evidence="2" type="ORF">HPB52_012567</name>
</gene>
<reference evidence="2" key="2">
    <citation type="submission" date="2021-09" db="EMBL/GenBank/DDBJ databases">
        <authorList>
            <person name="Jia N."/>
            <person name="Wang J."/>
            <person name="Shi W."/>
            <person name="Du L."/>
            <person name="Sun Y."/>
            <person name="Zhan W."/>
            <person name="Jiang J."/>
            <person name="Wang Q."/>
            <person name="Zhang B."/>
            <person name="Ji P."/>
            <person name="Sakyi L.B."/>
            <person name="Cui X."/>
            <person name="Yuan T."/>
            <person name="Jiang B."/>
            <person name="Yang W."/>
            <person name="Lam T.T.-Y."/>
            <person name="Chang Q."/>
            <person name="Ding S."/>
            <person name="Wang X."/>
            <person name="Zhu J."/>
            <person name="Ruan X."/>
            <person name="Zhao L."/>
            <person name="Wei J."/>
            <person name="Que T."/>
            <person name="Du C."/>
            <person name="Cheng J."/>
            <person name="Dai P."/>
            <person name="Han X."/>
            <person name="Huang E."/>
            <person name="Gao Y."/>
            <person name="Liu J."/>
            <person name="Shao H."/>
            <person name="Ye R."/>
            <person name="Li L."/>
            <person name="Wei W."/>
            <person name="Wang X."/>
            <person name="Wang C."/>
            <person name="Huo Q."/>
            <person name="Li W."/>
            <person name="Guo W."/>
            <person name="Chen H."/>
            <person name="Chen S."/>
            <person name="Zhou L."/>
            <person name="Zhou L."/>
            <person name="Ni X."/>
            <person name="Tian J."/>
            <person name="Zhou Y."/>
            <person name="Sheng Y."/>
            <person name="Liu T."/>
            <person name="Pan Y."/>
            <person name="Xia L."/>
            <person name="Li J."/>
            <person name="Zhao F."/>
            <person name="Cao W."/>
        </authorList>
    </citation>
    <scope>NUCLEOTIDE SEQUENCE</scope>
    <source>
        <strain evidence="2">Rsan-2018</strain>
        <tissue evidence="2">Larvae</tissue>
    </source>
</reference>
<feature type="compositionally biased region" description="Low complexity" evidence="1">
    <location>
        <begin position="89"/>
        <end position="105"/>
    </location>
</feature>
<protein>
    <submittedName>
        <fullName evidence="2">Uncharacterized protein</fullName>
    </submittedName>
</protein>